<feature type="compositionally biased region" description="Polar residues" evidence="1">
    <location>
        <begin position="1"/>
        <end position="11"/>
    </location>
</feature>
<evidence type="ECO:0000256" key="1">
    <source>
        <dbReference type="SAM" id="MobiDB-lite"/>
    </source>
</evidence>
<keyword evidence="3" id="KW-1185">Reference proteome</keyword>
<comment type="caution">
    <text evidence="2">The sequence shown here is derived from an EMBL/GenBank/DDBJ whole genome shotgun (WGS) entry which is preliminary data.</text>
</comment>
<evidence type="ECO:0000313" key="2">
    <source>
        <dbReference type="EMBL" id="GMH07789.1"/>
    </source>
</evidence>
<dbReference type="EMBL" id="BSYO01000007">
    <property type="protein sequence ID" value="GMH07789.1"/>
    <property type="molecule type" value="Genomic_DNA"/>
</dbReference>
<dbReference type="Proteomes" id="UP001279734">
    <property type="component" value="Unassembled WGS sequence"/>
</dbReference>
<proteinExistence type="predicted"/>
<feature type="region of interest" description="Disordered" evidence="1">
    <location>
        <begin position="66"/>
        <end position="104"/>
    </location>
</feature>
<protein>
    <submittedName>
        <fullName evidence="2">Uncharacterized protein</fullName>
    </submittedName>
</protein>
<accession>A0AAD3SBR8</accession>
<evidence type="ECO:0000313" key="3">
    <source>
        <dbReference type="Proteomes" id="UP001279734"/>
    </source>
</evidence>
<dbReference type="AlphaFoldDB" id="A0AAD3SBR8"/>
<name>A0AAD3SBR8_NEPGR</name>
<sequence length="104" mass="10933">MEHKAWNSSSGCLKPYQRTRSTSDFSGSVTRTSIHPNIRAVGAGQTMKVHPMLIVTAEPTPITAVPERTQLARAPPTGTPLSASSPEGTYDLPSAVEAASDALS</sequence>
<feature type="region of interest" description="Disordered" evidence="1">
    <location>
        <begin position="1"/>
        <end position="30"/>
    </location>
</feature>
<feature type="compositionally biased region" description="Polar residues" evidence="1">
    <location>
        <begin position="18"/>
        <end position="30"/>
    </location>
</feature>
<gene>
    <name evidence="2" type="ORF">Nepgr_009629</name>
</gene>
<organism evidence="2 3">
    <name type="scientific">Nepenthes gracilis</name>
    <name type="common">Slender pitcher plant</name>
    <dbReference type="NCBI Taxonomy" id="150966"/>
    <lineage>
        <taxon>Eukaryota</taxon>
        <taxon>Viridiplantae</taxon>
        <taxon>Streptophyta</taxon>
        <taxon>Embryophyta</taxon>
        <taxon>Tracheophyta</taxon>
        <taxon>Spermatophyta</taxon>
        <taxon>Magnoliopsida</taxon>
        <taxon>eudicotyledons</taxon>
        <taxon>Gunneridae</taxon>
        <taxon>Pentapetalae</taxon>
        <taxon>Caryophyllales</taxon>
        <taxon>Nepenthaceae</taxon>
        <taxon>Nepenthes</taxon>
    </lineage>
</organism>
<reference evidence="2" key="1">
    <citation type="submission" date="2023-05" db="EMBL/GenBank/DDBJ databases">
        <title>Nepenthes gracilis genome sequencing.</title>
        <authorList>
            <person name="Fukushima K."/>
        </authorList>
    </citation>
    <scope>NUCLEOTIDE SEQUENCE</scope>
    <source>
        <strain evidence="2">SING2019-196</strain>
    </source>
</reference>